<evidence type="ECO:0000256" key="1">
    <source>
        <dbReference type="ARBA" id="ARBA00010541"/>
    </source>
</evidence>
<evidence type="ECO:0000313" key="5">
    <source>
        <dbReference type="Proteomes" id="UP000199455"/>
    </source>
</evidence>
<dbReference type="InterPro" id="IPR036034">
    <property type="entry name" value="PDZ_sf"/>
</dbReference>
<accession>A0A1G6XTP9</accession>
<dbReference type="Proteomes" id="UP000199455">
    <property type="component" value="Unassembled WGS sequence"/>
</dbReference>
<dbReference type="Pfam" id="PF13180">
    <property type="entry name" value="PDZ_2"/>
    <property type="match status" value="1"/>
</dbReference>
<keyword evidence="2" id="KW-0732">Signal</keyword>
<dbReference type="GO" id="GO:0006508">
    <property type="term" value="P:proteolysis"/>
    <property type="evidence" value="ECO:0007669"/>
    <property type="project" value="UniProtKB-KW"/>
</dbReference>
<feature type="signal peptide" evidence="2">
    <location>
        <begin position="1"/>
        <end position="21"/>
    </location>
</feature>
<feature type="chain" id="PRO_5011608761" evidence="2">
    <location>
        <begin position="22"/>
        <end position="559"/>
    </location>
</feature>
<evidence type="ECO:0000313" key="4">
    <source>
        <dbReference type="EMBL" id="SDD81412.1"/>
    </source>
</evidence>
<keyword evidence="5" id="KW-1185">Reference proteome</keyword>
<organism evidence="4 5">
    <name type="scientific">Pedobacter soli</name>
    <dbReference type="NCBI Taxonomy" id="390242"/>
    <lineage>
        <taxon>Bacteria</taxon>
        <taxon>Pseudomonadati</taxon>
        <taxon>Bacteroidota</taxon>
        <taxon>Sphingobacteriia</taxon>
        <taxon>Sphingobacteriales</taxon>
        <taxon>Sphingobacteriaceae</taxon>
        <taxon>Pedobacter</taxon>
    </lineage>
</organism>
<dbReference type="Gene3D" id="2.40.10.120">
    <property type="match status" value="1"/>
</dbReference>
<dbReference type="PROSITE" id="PS50106">
    <property type="entry name" value="PDZ"/>
    <property type="match status" value="1"/>
</dbReference>
<protein>
    <submittedName>
        <fullName evidence="4">Serine protease Do</fullName>
    </submittedName>
</protein>
<keyword evidence="4" id="KW-0645">Protease</keyword>
<dbReference type="InterPro" id="IPR001478">
    <property type="entry name" value="PDZ"/>
</dbReference>
<dbReference type="PANTHER" id="PTHR22939">
    <property type="entry name" value="SERINE PROTEASE FAMILY S1C HTRA-RELATED"/>
    <property type="match status" value="1"/>
</dbReference>
<feature type="domain" description="PDZ" evidence="3">
    <location>
        <begin position="388"/>
        <end position="441"/>
    </location>
</feature>
<dbReference type="SUPFAM" id="SSF50494">
    <property type="entry name" value="Trypsin-like serine proteases"/>
    <property type="match status" value="2"/>
</dbReference>
<dbReference type="AlphaFoldDB" id="A0A1G6XTP9"/>
<dbReference type="PANTHER" id="PTHR22939:SF129">
    <property type="entry name" value="SERINE PROTEASE HTRA2, MITOCHONDRIAL"/>
    <property type="match status" value="1"/>
</dbReference>
<dbReference type="STRING" id="390242.SAMN04488024_10834"/>
<dbReference type="GO" id="GO:0008233">
    <property type="term" value="F:peptidase activity"/>
    <property type="evidence" value="ECO:0007669"/>
    <property type="project" value="UniProtKB-KW"/>
</dbReference>
<dbReference type="RefSeq" id="WP_090770767.1">
    <property type="nucleotide sequence ID" value="NZ_FMZH01000008.1"/>
</dbReference>
<name>A0A1G6XTP9_9SPHI</name>
<dbReference type="SUPFAM" id="SSF50156">
    <property type="entry name" value="PDZ domain-like"/>
    <property type="match status" value="1"/>
</dbReference>
<dbReference type="Gene3D" id="2.30.42.10">
    <property type="match status" value="1"/>
</dbReference>
<evidence type="ECO:0000259" key="3">
    <source>
        <dbReference type="PROSITE" id="PS50106"/>
    </source>
</evidence>
<dbReference type="Pfam" id="PF13365">
    <property type="entry name" value="Trypsin_2"/>
    <property type="match status" value="1"/>
</dbReference>
<reference evidence="5" key="1">
    <citation type="submission" date="2016-10" db="EMBL/GenBank/DDBJ databases">
        <authorList>
            <person name="Varghese N."/>
            <person name="Submissions S."/>
        </authorList>
    </citation>
    <scope>NUCLEOTIDE SEQUENCE [LARGE SCALE GENOMIC DNA]</scope>
    <source>
        <strain evidence="5">DSM 18609</strain>
    </source>
</reference>
<gene>
    <name evidence="4" type="ORF">SAMN04488024_10834</name>
</gene>
<comment type="similarity">
    <text evidence="1">Belongs to the peptidase S1C family.</text>
</comment>
<dbReference type="InterPro" id="IPR009003">
    <property type="entry name" value="Peptidase_S1_PA"/>
</dbReference>
<sequence>MNRYFRLLALAMLLFFTRASAQHQVANRIESVISAAMKRAYPASVRMWGFDTTRNERTSAQFSGVVVSADGYILTAAHTVQPGRNYKVFFTDGREAIAEALGKIEVKETPGAPDVAMMKILTKGNWPFAEMGYSHSLVKNEMCLSIAYPESLNQKMPTLRLGKIAEVKNSYGFIRSTCKMEPGDSGGPLFDYLGRVIGLHSAIDVAVDMNFEIPVDFYRKYWTALQQEKIYTAFPNQTDVIDADKLEKQIKKNTENGKTDFDLVKYSPKFKNTSFELESTVNGEMKTITATLFNVPNAAGKPKQVLVTKNSMVGEAVNIKFQDKMLNLSVIARDKENDLVLLGLNQAIPGGIELKDVKNESHENPVGQLLFTARYDGTYLQSVWSSTALTLPKISAMPYFGAMVAYNTSPAVFSLIKAASPAEQSGLKMGDELVSIDGQPIAKSADFVPFVAKYWPDDEITLNWTREGKPFFAKAKLAGVGQGSSNHPAEKFAGGKSARRDGFKAVYAHDLALTPDLNGSGVFDAKGNFCGLNIARFSRTAALFIPANVVYQFINEYVK</sequence>
<keyword evidence="4" id="KW-0378">Hydrolase</keyword>
<proteinExistence type="inferred from homology"/>
<dbReference type="EMBL" id="FMZH01000008">
    <property type="protein sequence ID" value="SDD81412.1"/>
    <property type="molecule type" value="Genomic_DNA"/>
</dbReference>
<evidence type="ECO:0000256" key="2">
    <source>
        <dbReference type="SAM" id="SignalP"/>
    </source>
</evidence>